<feature type="transmembrane region" description="Helical" evidence="2">
    <location>
        <begin position="309"/>
        <end position="327"/>
    </location>
</feature>
<comment type="caution">
    <text evidence="3">The sequence shown here is derived from an EMBL/GenBank/DDBJ whole genome shotgun (WGS) entry which is preliminary data.</text>
</comment>
<dbReference type="AlphaFoldDB" id="A0A9K3CSY4"/>
<accession>A0A9K3CSY4</accession>
<protein>
    <submittedName>
        <fullName evidence="3">Uncharacterized protein</fullName>
    </submittedName>
</protein>
<sequence length="854" mass="93522">GFVAALLCTIRMFKGVYHGKFYESFLSERWTATLTLAASVVSMVAASPISEDIGSYTILGVTLRELLVNTASTTVHLVINVIFTSRAYHFIFHLCSLDTRQKHKGLYVLAFFYCAMTICDMVGKLTVEYYATQFEGFFGTFVNSMRACIILNRLFQICGEIFFFCTIVFSDFLLTGSFSHKAKSASLSVSSVGEGLMDGATPVRDMNQGATSAGAGVVLSMARNSSSSEVRMEREREREREASGLEVWDRESELILGEEELQTLMHQRRRFNAVYSLYWVILAVVFLGRCLYVQYVFNQLSEDPTFAEYRNMCCTILTANAVMVIILSGMNPIAVSRGVPDTLQGLFSLDHGYTLFQEFLERKGSNSVASPHGCLPVLGVESVLFGYNLKQSENMLTCASMRQVQNQCGNTYAFLPRAEIPHMHPVPKVYMFVETVSGATGVRGDDIDVPAQTETEREGERGRVPLSIAIPPTEAKTDVETVSRPVSVEPCTSVEGLHFAASTPVSPLASPLASPASMPKSPVAFRERRTKRLGTAVADAFTETGGHHPLPHPILPLSAGVPVPSLDGDQGTTTTTTMPLDEVIAMAGPRLARLSRGMCRRERLGQVLPSALEGKADPLSPLRLVEFSSIPGGMAWNRSQGVSEDTPEREREGEGERDTSGVSFKYILPHKLHTLKLLVSTLSQTGTTALSAADCSKTLSDSFTRTPHPCLPLSTLVDALAPHDMYRFDHRLERLALAWAASHTPAGTAQLQRTIDDSGTLYIAVVATGRPTGWDIVFPRPVRQFPDGSLCFSDLTSPCYTYVDGDGTVPRSSADADGLRRYKELYVESGHQGVLQNETFMSFVTDTLSEIGSQ</sequence>
<organism evidence="3 4">
    <name type="scientific">Kipferlia bialata</name>
    <dbReference type="NCBI Taxonomy" id="797122"/>
    <lineage>
        <taxon>Eukaryota</taxon>
        <taxon>Metamonada</taxon>
        <taxon>Carpediemonas-like organisms</taxon>
        <taxon>Kipferlia</taxon>
    </lineage>
</organism>
<evidence type="ECO:0000256" key="2">
    <source>
        <dbReference type="SAM" id="Phobius"/>
    </source>
</evidence>
<dbReference type="EMBL" id="BDIP01000486">
    <property type="protein sequence ID" value="GIQ81755.1"/>
    <property type="molecule type" value="Genomic_DNA"/>
</dbReference>
<proteinExistence type="predicted"/>
<dbReference type="Proteomes" id="UP000265618">
    <property type="component" value="Unassembled WGS sequence"/>
</dbReference>
<gene>
    <name evidence="3" type="ORF">KIPB_002766</name>
</gene>
<evidence type="ECO:0000256" key="1">
    <source>
        <dbReference type="SAM" id="MobiDB-lite"/>
    </source>
</evidence>
<feature type="non-terminal residue" evidence="3">
    <location>
        <position position="1"/>
    </location>
</feature>
<reference evidence="3 4" key="1">
    <citation type="journal article" date="2018" name="PLoS ONE">
        <title>The draft genome of Kipferlia bialata reveals reductive genome evolution in fornicate parasites.</title>
        <authorList>
            <person name="Tanifuji G."/>
            <person name="Takabayashi S."/>
            <person name="Kume K."/>
            <person name="Takagi M."/>
            <person name="Nakayama T."/>
            <person name="Kamikawa R."/>
            <person name="Inagaki Y."/>
            <person name="Hashimoto T."/>
        </authorList>
    </citation>
    <scope>NUCLEOTIDE SEQUENCE [LARGE SCALE GENOMIC DNA]</scope>
    <source>
        <strain evidence="3">NY0173</strain>
    </source>
</reference>
<evidence type="ECO:0000313" key="3">
    <source>
        <dbReference type="EMBL" id="GIQ81755.1"/>
    </source>
</evidence>
<dbReference type="OrthoDB" id="190846at2759"/>
<name>A0A9K3CSY4_9EUKA</name>
<keyword evidence="2" id="KW-1133">Transmembrane helix</keyword>
<evidence type="ECO:0000313" key="4">
    <source>
        <dbReference type="Proteomes" id="UP000265618"/>
    </source>
</evidence>
<feature type="compositionally biased region" description="Basic and acidic residues" evidence="1">
    <location>
        <begin position="646"/>
        <end position="659"/>
    </location>
</feature>
<keyword evidence="4" id="KW-1185">Reference proteome</keyword>
<feature type="region of interest" description="Disordered" evidence="1">
    <location>
        <begin position="635"/>
        <end position="660"/>
    </location>
</feature>
<keyword evidence="2" id="KW-0812">Transmembrane</keyword>
<keyword evidence="2" id="KW-0472">Membrane</keyword>
<feature type="transmembrane region" description="Helical" evidence="2">
    <location>
        <begin position="275"/>
        <end position="297"/>
    </location>
</feature>